<protein>
    <submittedName>
        <fullName evidence="2">Uncharacterized protein</fullName>
    </submittedName>
</protein>
<dbReference type="AlphaFoldDB" id="A0A150MCQ5"/>
<dbReference type="STRING" id="301148.B4135_1317"/>
<feature type="compositionally biased region" description="Basic residues" evidence="1">
    <location>
        <begin position="1"/>
        <end position="17"/>
    </location>
</feature>
<evidence type="ECO:0000256" key="1">
    <source>
        <dbReference type="SAM" id="MobiDB-lite"/>
    </source>
</evidence>
<reference evidence="2 3" key="1">
    <citation type="submission" date="2016-01" db="EMBL/GenBank/DDBJ databases">
        <title>Draft Genome Sequences of Seven Thermophilic Sporeformers Isolated from Foods.</title>
        <authorList>
            <person name="Berendsen E.M."/>
            <person name="Wells-Bennik M.H."/>
            <person name="Krawcyk A.O."/>
            <person name="De Jong A."/>
            <person name="Holsappel S."/>
            <person name="Eijlander R.T."/>
            <person name="Kuipers O.P."/>
        </authorList>
    </citation>
    <scope>NUCLEOTIDE SEQUENCE [LARGE SCALE GENOMIC DNA]</scope>
    <source>
        <strain evidence="2 3">B4135</strain>
    </source>
</reference>
<organism evidence="2 3">
    <name type="scientific">Caldibacillus debilis</name>
    <dbReference type="NCBI Taxonomy" id="301148"/>
    <lineage>
        <taxon>Bacteria</taxon>
        <taxon>Bacillati</taxon>
        <taxon>Bacillota</taxon>
        <taxon>Bacilli</taxon>
        <taxon>Bacillales</taxon>
        <taxon>Bacillaceae</taxon>
        <taxon>Caldibacillus</taxon>
    </lineage>
</organism>
<name>A0A150MCQ5_9BACI</name>
<gene>
    <name evidence="2" type="ORF">B4135_1317</name>
</gene>
<proteinExistence type="predicted"/>
<evidence type="ECO:0000313" key="2">
    <source>
        <dbReference type="EMBL" id="KYD22310.1"/>
    </source>
</evidence>
<evidence type="ECO:0000313" key="3">
    <source>
        <dbReference type="Proteomes" id="UP000075683"/>
    </source>
</evidence>
<feature type="region of interest" description="Disordered" evidence="1">
    <location>
        <begin position="1"/>
        <end position="85"/>
    </location>
</feature>
<comment type="caution">
    <text evidence="2">The sequence shown here is derived from an EMBL/GenBank/DDBJ whole genome shotgun (WGS) entry which is preliminary data.</text>
</comment>
<dbReference type="Proteomes" id="UP000075683">
    <property type="component" value="Unassembled WGS sequence"/>
</dbReference>
<accession>A0A150MCQ5</accession>
<dbReference type="EMBL" id="LQYT01000011">
    <property type="protein sequence ID" value="KYD22310.1"/>
    <property type="molecule type" value="Genomic_DNA"/>
</dbReference>
<sequence length="115" mass="12809">MMYRQKKKNFHIKGKKDKKSEKMKIGSDLQKIGGKGTEKWKTPTGKVMTIPVDSPTPGGMISGKKTGPWWENSREPGPGMEKTAMDLKSGGMILDRQRGVCIEVLKPLIPAELIR</sequence>